<keyword evidence="1" id="KW-0472">Membrane</keyword>
<keyword evidence="1" id="KW-0812">Transmembrane</keyword>
<dbReference type="EMBL" id="FNMZ01000001">
    <property type="protein sequence ID" value="SDW16538.1"/>
    <property type="molecule type" value="Genomic_DNA"/>
</dbReference>
<dbReference type="AlphaFoldDB" id="A0A1H2RBF9"/>
<keyword evidence="2" id="KW-0732">Signal</keyword>
<evidence type="ECO:0000256" key="2">
    <source>
        <dbReference type="SAM" id="SignalP"/>
    </source>
</evidence>
<dbReference type="InterPro" id="IPR022472">
    <property type="entry name" value="VPLPA-CTERM"/>
</dbReference>
<feature type="signal peptide" evidence="2">
    <location>
        <begin position="1"/>
        <end position="26"/>
    </location>
</feature>
<accession>A0A1H2RBF9</accession>
<organism evidence="3 4">
    <name type="scientific">Albimonas donghaensis</name>
    <dbReference type="NCBI Taxonomy" id="356660"/>
    <lineage>
        <taxon>Bacteria</taxon>
        <taxon>Pseudomonadati</taxon>
        <taxon>Pseudomonadota</taxon>
        <taxon>Alphaproteobacteria</taxon>
        <taxon>Rhodobacterales</taxon>
        <taxon>Paracoccaceae</taxon>
        <taxon>Albimonas</taxon>
    </lineage>
</organism>
<dbReference type="Proteomes" id="UP000199118">
    <property type="component" value="Unassembled WGS sequence"/>
</dbReference>
<proteinExistence type="predicted"/>
<evidence type="ECO:0000313" key="4">
    <source>
        <dbReference type="Proteomes" id="UP000199118"/>
    </source>
</evidence>
<keyword evidence="1" id="KW-1133">Transmembrane helix</keyword>
<gene>
    <name evidence="3" type="ORF">SAMN05444336_101293</name>
</gene>
<reference evidence="3 4" key="1">
    <citation type="submission" date="2016-10" db="EMBL/GenBank/DDBJ databases">
        <authorList>
            <person name="de Groot N.N."/>
        </authorList>
    </citation>
    <scope>NUCLEOTIDE SEQUENCE [LARGE SCALE GENOMIC DNA]</scope>
    <source>
        <strain evidence="3 4">DSM 17890</strain>
    </source>
</reference>
<evidence type="ECO:0000256" key="1">
    <source>
        <dbReference type="SAM" id="Phobius"/>
    </source>
</evidence>
<dbReference type="NCBIfam" id="TIGR03370">
    <property type="entry name" value="VPLPA-CTERM"/>
    <property type="match status" value="1"/>
</dbReference>
<evidence type="ECO:0000313" key="3">
    <source>
        <dbReference type="EMBL" id="SDW16538.1"/>
    </source>
</evidence>
<dbReference type="RefSeq" id="WP_092679359.1">
    <property type="nucleotide sequence ID" value="NZ_FNMZ01000001.1"/>
</dbReference>
<feature type="transmembrane region" description="Helical" evidence="1">
    <location>
        <begin position="205"/>
        <end position="222"/>
    </location>
</feature>
<keyword evidence="4" id="KW-1185">Reference proteome</keyword>
<sequence>MVVSSCFAALSARGSSLFAFMGAALAALSLTFAPIDTAQAAGSPLPCVDVNLAGDASGFSSACQVLQGVSNDQPKTEVAEQGAFGIYDWVFAGKDEFGSSETSIETGFSLDRGSDGQGGVWSIDPIVWDSFPSVLVLFKSAGSKQAEKVGSLGNVVMFLIQPGLSSGEYASSLGKYDVSHVSLYLSQTDPFGSGTSLRESANVPLPAPAWMLIAGLGALGWLRRLRRPRA</sequence>
<protein>
    <submittedName>
        <fullName evidence="3">VPLPA-CTERM protein sorting domain-containing protein</fullName>
    </submittedName>
</protein>
<feature type="chain" id="PRO_5011467457" evidence="2">
    <location>
        <begin position="27"/>
        <end position="230"/>
    </location>
</feature>
<name>A0A1H2RBF9_9RHOB</name>